<dbReference type="InterPro" id="IPR025368">
    <property type="entry name" value="DUF4272"/>
</dbReference>
<sequence>MYFKISKTHNKFRQPLLKALGVLRYLTKDEDHTIYFDYYVCLPVLASDIEESKEHIKKMETKESQLSEKRKQRSEIILNKYSVPINNYLPYIEDENEALARNKTDIAMRAMTLLIVAVKAEGLEQEIVESLIKGYRLENSLTPNEKKFLYDPSPSEHDKTQFIWRYDGVFQGSCRLSC</sequence>
<name>A0ABQ4PRY7_9GAMM</name>
<reference evidence="1" key="1">
    <citation type="submission" date="2021-05" db="EMBL/GenBank/DDBJ databases">
        <title>Molecular characterization for Shewanella algae harboring chromosomal blaOXA-55-like strains isolated from clinical and environment sample.</title>
        <authorList>
            <person name="Ohama Y."/>
            <person name="Aoki K."/>
            <person name="Harada S."/>
            <person name="Moriya K."/>
            <person name="Ishii Y."/>
            <person name="Tateda K."/>
        </authorList>
    </citation>
    <scope>NUCLEOTIDE SEQUENCE</scope>
    <source>
        <strain evidence="1">JCM 11563</strain>
    </source>
</reference>
<proteinExistence type="predicted"/>
<organism evidence="1 2">
    <name type="scientific">Shewanella sairae</name>
    <dbReference type="NCBI Taxonomy" id="190310"/>
    <lineage>
        <taxon>Bacteria</taxon>
        <taxon>Pseudomonadati</taxon>
        <taxon>Pseudomonadota</taxon>
        <taxon>Gammaproteobacteria</taxon>
        <taxon>Alteromonadales</taxon>
        <taxon>Shewanellaceae</taxon>
        <taxon>Shewanella</taxon>
    </lineage>
</organism>
<gene>
    <name evidence="1" type="ORF">TUM4438_45220</name>
</gene>
<comment type="caution">
    <text evidence="1">The sequence shown here is derived from an EMBL/GenBank/DDBJ whole genome shotgun (WGS) entry which is preliminary data.</text>
</comment>
<protein>
    <submittedName>
        <fullName evidence="1">Uncharacterized protein</fullName>
    </submittedName>
</protein>
<dbReference type="Pfam" id="PF14094">
    <property type="entry name" value="DUF4272"/>
    <property type="match status" value="1"/>
</dbReference>
<accession>A0ABQ4PRY7</accession>
<evidence type="ECO:0000313" key="1">
    <source>
        <dbReference type="EMBL" id="GIU52450.1"/>
    </source>
</evidence>
<dbReference type="Proteomes" id="UP000887104">
    <property type="component" value="Unassembled WGS sequence"/>
</dbReference>
<dbReference type="RefSeq" id="WP_220783493.1">
    <property type="nucleotide sequence ID" value="NZ_BPEY01000185.1"/>
</dbReference>
<keyword evidence="2" id="KW-1185">Reference proteome</keyword>
<evidence type="ECO:0000313" key="2">
    <source>
        <dbReference type="Proteomes" id="UP000887104"/>
    </source>
</evidence>
<dbReference type="EMBL" id="BPEY01000185">
    <property type="protein sequence ID" value="GIU52450.1"/>
    <property type="molecule type" value="Genomic_DNA"/>
</dbReference>